<dbReference type="GO" id="GO:0006508">
    <property type="term" value="P:proteolysis"/>
    <property type="evidence" value="ECO:0007669"/>
    <property type="project" value="UniProtKB-KW"/>
</dbReference>
<organism evidence="8 9">
    <name type="scientific">Lactobacillus crispatus</name>
    <dbReference type="NCBI Taxonomy" id="47770"/>
    <lineage>
        <taxon>Bacteria</taxon>
        <taxon>Bacillati</taxon>
        <taxon>Bacillota</taxon>
        <taxon>Bacilli</taxon>
        <taxon>Lactobacillales</taxon>
        <taxon>Lactobacillaceae</taxon>
        <taxon>Lactobacillus</taxon>
    </lineage>
</organism>
<evidence type="ECO:0000259" key="7">
    <source>
        <dbReference type="PROSITE" id="PS51935"/>
    </source>
</evidence>
<keyword evidence="2" id="KW-1188">Viral release from host cell</keyword>
<gene>
    <name evidence="8" type="ORF">ERD32_02110</name>
</gene>
<dbReference type="SUPFAM" id="SSF54001">
    <property type="entry name" value="Cysteine proteinases"/>
    <property type="match status" value="1"/>
</dbReference>
<feature type="domain" description="NlpC/P60" evidence="7">
    <location>
        <begin position="1303"/>
        <end position="1434"/>
    </location>
</feature>
<dbReference type="Proteomes" id="UP000289808">
    <property type="component" value="Unassembled WGS sequence"/>
</dbReference>
<dbReference type="PROSITE" id="PS51935">
    <property type="entry name" value="NLPC_P60"/>
    <property type="match status" value="1"/>
</dbReference>
<evidence type="ECO:0000313" key="9">
    <source>
        <dbReference type="Proteomes" id="UP000289808"/>
    </source>
</evidence>
<dbReference type="EMBL" id="SCLX01000007">
    <property type="protein sequence ID" value="RXF59511.1"/>
    <property type="molecule type" value="Genomic_DNA"/>
</dbReference>
<dbReference type="InterPro" id="IPR010090">
    <property type="entry name" value="Phage_tape_meas"/>
</dbReference>
<comment type="caution">
    <text evidence="8">The sequence shown here is derived from an EMBL/GenBank/DDBJ whole genome shotgun (WGS) entry which is preliminary data.</text>
</comment>
<evidence type="ECO:0000256" key="6">
    <source>
        <dbReference type="SAM" id="MobiDB-lite"/>
    </source>
</evidence>
<dbReference type="Pfam" id="PF10145">
    <property type="entry name" value="PhageMin_Tail"/>
    <property type="match status" value="1"/>
</dbReference>
<reference evidence="8 9" key="1">
    <citation type="submission" date="2019-01" db="EMBL/GenBank/DDBJ databases">
        <title>The genome sequence of Lactobacillus crispatus L49.</title>
        <authorList>
            <person name="Zhong J."/>
            <person name="Zhang J."/>
        </authorList>
    </citation>
    <scope>NUCLEOTIDE SEQUENCE [LARGE SCALE GENOMIC DNA]</scope>
    <source>
        <strain evidence="8 9">L49</strain>
    </source>
</reference>
<dbReference type="Pfam" id="PF00877">
    <property type="entry name" value="NLPC_P60"/>
    <property type="match status" value="1"/>
</dbReference>
<keyword evidence="3" id="KW-0645">Protease</keyword>
<dbReference type="RefSeq" id="WP_128733999.1">
    <property type="nucleotide sequence ID" value="NZ_SCLX01000007.1"/>
</dbReference>
<evidence type="ECO:0000256" key="2">
    <source>
        <dbReference type="ARBA" id="ARBA00022612"/>
    </source>
</evidence>
<evidence type="ECO:0000256" key="4">
    <source>
        <dbReference type="ARBA" id="ARBA00022801"/>
    </source>
</evidence>
<feature type="region of interest" description="Disordered" evidence="6">
    <location>
        <begin position="896"/>
        <end position="932"/>
    </location>
</feature>
<keyword evidence="5" id="KW-0788">Thiol protease</keyword>
<protein>
    <submittedName>
        <fullName evidence="8">Phage tail tape measure protein</fullName>
    </submittedName>
</protein>
<proteinExistence type="inferred from homology"/>
<dbReference type="Gene3D" id="3.90.1720.10">
    <property type="entry name" value="endopeptidase domain like (from Nostoc punctiforme)"/>
    <property type="match status" value="1"/>
</dbReference>
<evidence type="ECO:0000313" key="8">
    <source>
        <dbReference type="EMBL" id="RXF59511.1"/>
    </source>
</evidence>
<feature type="compositionally biased region" description="Polar residues" evidence="6">
    <location>
        <begin position="904"/>
        <end position="920"/>
    </location>
</feature>
<dbReference type="PANTHER" id="PTHR37813:SF1">
    <property type="entry name" value="FELS-2 PROPHAGE PROTEIN"/>
    <property type="match status" value="1"/>
</dbReference>
<dbReference type="NCBIfam" id="TIGR01760">
    <property type="entry name" value="tape_meas_TP901"/>
    <property type="match status" value="1"/>
</dbReference>
<dbReference type="GO" id="GO:0008234">
    <property type="term" value="F:cysteine-type peptidase activity"/>
    <property type="evidence" value="ECO:0007669"/>
    <property type="project" value="UniProtKB-KW"/>
</dbReference>
<dbReference type="PANTHER" id="PTHR37813">
    <property type="entry name" value="FELS-2 PROPHAGE PROTEIN"/>
    <property type="match status" value="1"/>
</dbReference>
<dbReference type="InterPro" id="IPR038765">
    <property type="entry name" value="Papain-like_cys_pep_sf"/>
</dbReference>
<dbReference type="Pfam" id="PF18013">
    <property type="entry name" value="Phage_lysozyme2"/>
    <property type="match status" value="1"/>
</dbReference>
<keyword evidence="4" id="KW-0378">Hydrolase</keyword>
<dbReference type="Gene3D" id="1.10.530.10">
    <property type="match status" value="1"/>
</dbReference>
<sequence length="1736" mass="183086">MADIEHLGIGINTNVEYNSLKEAEKTTRKFISDLGVLEKRFDRLKAPDFTEQFNRNRNSVEETSRTVAGLKRQLGGMATTSGQTTSEVKKHLEETKNSTDRLIDANVKLKSSIAGVGDSAKTMGGLSNTIWKAGDSAKTASNGFNTAKDATEKTNEALKNNRTASDNATKGFNLLHDAGSKLITVGTGIAAAMVPVAAAFKNANDEATKLADEYNVIKNLQQTGGDSAATAKKNTAAIQRENRNLSLKYGVDQNSLAQGSEELIRRGYSGNQDLAAHKYFVQAAKATKEDYNSVVNAAAPMLEQFGYKKRAGNSAKKMARYTREVLNKAAYVGDVTSGQVGGEGGFGNSFKMAGSILHQTGQSLSSSLAALGTLSNFGEEGTSAGTGLRQIVSSLVGASKSKTKTAALNDLGLSTNDFFTKSGNLKQLPDVFNILNRATRGKKSKRVTGDFKQLFGQTGFNDALILTKNNRDVANNVRAANRADSTNYISNLSNKNMSSLQNQISKTKTLLKDMGMQFAQQIAPGLANMLKFVNKVLQAIEGWPAPVKKTLGYITAITGVLSTGFVAKRLVGNVLGIGGKTVAKTAAKGAGEEATNPSLLGGVGSAIGKVSSNLIGGKFAKTGLGSKVAGKLGGTASTGATALAGAGVALNSGIDIYKAITTKNPKKKFENYGKSIGSAIGGGVGLYLGGPAGAAIGSTLGQVAGKWAGDMAHQFSKTKFGKSVGKTFKQAVWSIKTTWHDAGMGKMIGGTVKSVKRSFSSMTRDIGRDWRDLNRNKDFRNFKNFLKSGLMASLKLAIKQGATVIKTGIGIVRGAVKIVTSNIKGIVQISSGVVRTISDIFHGKWGKAWKDMKGVAKSAIDMVTGMLSGLKDMFSSVIGGIASSVKNVWDFVSGKDWKTKKPENSTSVASANKSVKAMQNGQGGKHHASKSHATTIADINRSTHLGAHANGTASLVGEAGPELAYKPYANHARLLGARGPQLANIQSGEKILNARDTAKVMSGGLGAGLKLKGYANGNASLGKTTKKVTDDYKQIASKSSKSLNDLTKKSNSSWRKITSTTTKQAQKSRKGAIDEYTHMRTGVHKQMDKMHDGVVDLASTTAKGFGKELGHMTKYAHSAMGDTIDQVNSGIKGIDQVLGQFGGNTSVIKPVKFAKGSNGRLSQNTMAMVNDATIGPRQEAIIKNSGDIWIPRGNNRILPLEKGDSVLNGSQTQELANYWGLQRFAEGSGVSHSRLRKIAETAGNNPAKSFADMYTSKIKASGTDLRQGSINLARNSSTKLGNPWSNAMWTVINNAIGGANGKGGTREGFLKYAESTFSGVKYQMGAASKTLSDCSGMVMQALRHFGVDIGRTTVAMQHSSGVEYLGKSLSKTIPGDLVIFGHGTGAAGHVGIIKNPHTGTMFNETPPHARVTSIADDKGMGYGYYRVRGLHNAAQSKKTAAADKNLMALAKKELGSTALGWIKKNLSDDLGSLGSFSIGGDLAERAKALAGGLKKLDPKATKNGIAAVLGNWNFESSGLNPGAVNNSGGASGLGQWLGGRKSNLIAYARRHGASWKNAGTQLSFAVKGEGSDSAILRSVLEGTGSVASLANKFSSEWERGGYNAQHVKGAMEIRKVLGYAKGGDPVVGNKVLVGEHGPELAEFKDPVHIYSNEKTRQRLTPLTSSKPKVRPVRGTGGALGDIQVTVNINGNVDGDNAKLQKLAKMIGAEVDQQVRQKLNIILDHIGDDTGDDDDFL</sequence>
<evidence type="ECO:0000256" key="3">
    <source>
        <dbReference type="ARBA" id="ARBA00022670"/>
    </source>
</evidence>
<accession>A0A4Q0LWF0</accession>
<name>A0A4Q0LWF0_9LACO</name>
<evidence type="ECO:0000256" key="5">
    <source>
        <dbReference type="ARBA" id="ARBA00022807"/>
    </source>
</evidence>
<comment type="similarity">
    <text evidence="1">Belongs to the peptidase C40 family.</text>
</comment>
<dbReference type="InterPro" id="IPR041219">
    <property type="entry name" value="Phage_lysozyme2"/>
</dbReference>
<evidence type="ECO:0000256" key="1">
    <source>
        <dbReference type="ARBA" id="ARBA00007074"/>
    </source>
</evidence>
<dbReference type="InterPro" id="IPR000064">
    <property type="entry name" value="NLP_P60_dom"/>
</dbReference>